<sequence>MNVRLLDVQHLTVALDNGKALLNDISFYLKHNQCLGIVGESGSGKSLTCKAIMGLLEPHFKASGKILFNDIREQSNHNVTQDLLSLTDKTIRQIRGKQIAMILQHPMNAFDPLYRIGTQVIETLQAHQSINKQLATEHTLVMMDEMGLDHPKTLFNKYPHQLSGGMLQRIMIGIALMLKPALIIADEPTTALDSITQFHILSAFEKIKQQSSTALIFISHDLGVIHHIADHIVVMQHGKIVEQGNKNAIFNSPQCAYTRYLIETRQQILDKFNTTLNFTSRHEKS</sequence>
<dbReference type="EMBL" id="BAABHY010000001">
    <property type="protein sequence ID" value="GAA5108646.1"/>
    <property type="molecule type" value="Genomic_DNA"/>
</dbReference>
<dbReference type="InterPro" id="IPR050388">
    <property type="entry name" value="ABC_Ni/Peptide_Import"/>
</dbReference>
<dbReference type="RefSeq" id="WP_345489685.1">
    <property type="nucleotide sequence ID" value="NZ_BAABHY010000001.1"/>
</dbReference>
<dbReference type="SUPFAM" id="SSF52540">
    <property type="entry name" value="P-loop containing nucleoside triphosphate hydrolases"/>
    <property type="match status" value="1"/>
</dbReference>
<evidence type="ECO:0000259" key="10">
    <source>
        <dbReference type="PROSITE" id="PS50893"/>
    </source>
</evidence>
<dbReference type="InterPro" id="IPR003593">
    <property type="entry name" value="AAA+_ATPase"/>
</dbReference>
<evidence type="ECO:0000256" key="8">
    <source>
        <dbReference type="ARBA" id="ARBA00022967"/>
    </source>
</evidence>
<dbReference type="InterPro" id="IPR017871">
    <property type="entry name" value="ABC_transporter-like_CS"/>
</dbReference>
<dbReference type="InterPro" id="IPR027417">
    <property type="entry name" value="P-loop_NTPase"/>
</dbReference>
<evidence type="ECO:0000256" key="9">
    <source>
        <dbReference type="ARBA" id="ARBA00023136"/>
    </source>
</evidence>
<comment type="similarity">
    <text evidence="2">Belongs to the ABC transporter superfamily.</text>
</comment>
<evidence type="ECO:0000256" key="2">
    <source>
        <dbReference type="ARBA" id="ARBA00005417"/>
    </source>
</evidence>
<dbReference type="SMART" id="SM00382">
    <property type="entry name" value="AAA"/>
    <property type="match status" value="1"/>
</dbReference>
<dbReference type="GO" id="GO:0005524">
    <property type="term" value="F:ATP binding"/>
    <property type="evidence" value="ECO:0007669"/>
    <property type="project" value="UniProtKB-KW"/>
</dbReference>
<accession>A0ABP9N3H3</accession>
<keyword evidence="9" id="KW-0472">Membrane</keyword>
<evidence type="ECO:0000256" key="4">
    <source>
        <dbReference type="ARBA" id="ARBA00022475"/>
    </source>
</evidence>
<keyword evidence="6" id="KW-0547">Nucleotide-binding</keyword>
<protein>
    <submittedName>
        <fullName evidence="11">ABC transporter ATP-binding protein</fullName>
    </submittedName>
</protein>
<keyword evidence="8" id="KW-1278">Translocase</keyword>
<keyword evidence="5" id="KW-0997">Cell inner membrane</keyword>
<comment type="caution">
    <text evidence="11">The sequence shown here is derived from an EMBL/GenBank/DDBJ whole genome shotgun (WGS) entry which is preliminary data.</text>
</comment>
<reference evidence="12" key="1">
    <citation type="journal article" date="2019" name="Int. J. Syst. Evol. Microbiol.">
        <title>The Global Catalogue of Microorganisms (GCM) 10K type strain sequencing project: providing services to taxonomists for standard genome sequencing and annotation.</title>
        <authorList>
            <consortium name="The Broad Institute Genomics Platform"/>
            <consortium name="The Broad Institute Genome Sequencing Center for Infectious Disease"/>
            <person name="Wu L."/>
            <person name="Ma J."/>
        </authorList>
    </citation>
    <scope>NUCLEOTIDE SEQUENCE [LARGE SCALE GENOMIC DNA]</scope>
    <source>
        <strain evidence="12">JCM 18050</strain>
    </source>
</reference>
<evidence type="ECO:0000313" key="12">
    <source>
        <dbReference type="Proteomes" id="UP001500171"/>
    </source>
</evidence>
<evidence type="ECO:0000256" key="7">
    <source>
        <dbReference type="ARBA" id="ARBA00022840"/>
    </source>
</evidence>
<feature type="domain" description="ABC transporter" evidence="10">
    <location>
        <begin position="3"/>
        <end position="262"/>
    </location>
</feature>
<dbReference type="PANTHER" id="PTHR43297">
    <property type="entry name" value="OLIGOPEPTIDE TRANSPORT ATP-BINDING PROTEIN APPD"/>
    <property type="match status" value="1"/>
</dbReference>
<name>A0ABP9N3H3_9GAMM</name>
<dbReference type="Gene3D" id="3.40.50.300">
    <property type="entry name" value="P-loop containing nucleotide triphosphate hydrolases"/>
    <property type="match status" value="1"/>
</dbReference>
<keyword evidence="12" id="KW-1185">Reference proteome</keyword>
<dbReference type="Pfam" id="PF00005">
    <property type="entry name" value="ABC_tran"/>
    <property type="match status" value="1"/>
</dbReference>
<keyword evidence="3" id="KW-0813">Transport</keyword>
<evidence type="ECO:0000256" key="6">
    <source>
        <dbReference type="ARBA" id="ARBA00022741"/>
    </source>
</evidence>
<proteinExistence type="inferred from homology"/>
<dbReference type="CDD" id="cd03257">
    <property type="entry name" value="ABC_NikE_OppD_transporters"/>
    <property type="match status" value="1"/>
</dbReference>
<dbReference type="PROSITE" id="PS50893">
    <property type="entry name" value="ABC_TRANSPORTER_2"/>
    <property type="match status" value="1"/>
</dbReference>
<keyword evidence="4" id="KW-1003">Cell membrane</keyword>
<gene>
    <name evidence="11" type="ORF">GCM10023211_11160</name>
</gene>
<organism evidence="11 12">
    <name type="scientific">Orbus sasakiae</name>
    <dbReference type="NCBI Taxonomy" id="1078475"/>
    <lineage>
        <taxon>Bacteria</taxon>
        <taxon>Pseudomonadati</taxon>
        <taxon>Pseudomonadota</taxon>
        <taxon>Gammaproteobacteria</taxon>
        <taxon>Orbales</taxon>
        <taxon>Orbaceae</taxon>
        <taxon>Orbus</taxon>
    </lineage>
</organism>
<keyword evidence="7 11" id="KW-0067">ATP-binding</keyword>
<dbReference type="InterPro" id="IPR003439">
    <property type="entry name" value="ABC_transporter-like_ATP-bd"/>
</dbReference>
<dbReference type="Proteomes" id="UP001500171">
    <property type="component" value="Unassembled WGS sequence"/>
</dbReference>
<dbReference type="PANTHER" id="PTHR43297:SF14">
    <property type="entry name" value="ATPASE AAA-TYPE CORE DOMAIN-CONTAINING PROTEIN"/>
    <property type="match status" value="1"/>
</dbReference>
<evidence type="ECO:0000256" key="1">
    <source>
        <dbReference type="ARBA" id="ARBA00004417"/>
    </source>
</evidence>
<dbReference type="PROSITE" id="PS00211">
    <property type="entry name" value="ABC_TRANSPORTER_1"/>
    <property type="match status" value="1"/>
</dbReference>
<evidence type="ECO:0000256" key="3">
    <source>
        <dbReference type="ARBA" id="ARBA00022448"/>
    </source>
</evidence>
<evidence type="ECO:0000256" key="5">
    <source>
        <dbReference type="ARBA" id="ARBA00022519"/>
    </source>
</evidence>
<comment type="subcellular location">
    <subcellularLocation>
        <location evidence="1">Cell inner membrane</location>
        <topology evidence="1">Peripheral membrane protein</topology>
    </subcellularLocation>
</comment>
<evidence type="ECO:0000313" key="11">
    <source>
        <dbReference type="EMBL" id="GAA5108646.1"/>
    </source>
</evidence>